<comment type="caution">
    <text evidence="10">The sequence shown here is derived from an EMBL/GenBank/DDBJ whole genome shotgun (WGS) entry which is preliminary data.</text>
</comment>
<dbReference type="InterPro" id="IPR011527">
    <property type="entry name" value="ABC1_TM_dom"/>
</dbReference>
<dbReference type="PROSITE" id="PS50893">
    <property type="entry name" value="ABC_TRANSPORTER_2"/>
    <property type="match status" value="1"/>
</dbReference>
<dbReference type="Pfam" id="PF00005">
    <property type="entry name" value="ABC_tran"/>
    <property type="match status" value="1"/>
</dbReference>
<sequence length="547" mass="57808">MRWHMRLGILLACTGAVANFGLLTLSGWLLAGAAMAGLAGAVAAQSFNILLPATAVRFFATTRILARYLEKISTHDTALRLTGRLRSWLYARLAPQAPAGLVSVRGGDILSRFVSDTDRVAAWYTDVAVPCWRAILCSLFFAGVFLCLLPQAAAVLGGGLALAVMGVWCLAVRPVRGLMQRSVERHAALQAELADTLHGLGEWLVLGAMPRQIAALNARQTALTNTHRRIAAHEGLAGSCITLLMFCTAVGVLGVALQAFRAGQLAGPEVPMLVLGTLAAFDVVAALPGACVAAARTQLGAQRLAACETGESKAVATPAQPVAPYDLEMRNLCFSYPQTGAAVLDHTTLTVRQGEKLGITGPSGAGKSSLVALLFNFWPVQEGRIVFGGVDVSTTDAETLSSLISVASQDFHLFTATLRDNLLLAAPQASEADMNEALRIAQLATFVAALPQGLDTLVGHEGLRLSGGQARRLSIAQALLRRTPWLVLDEPTEGLDDATEQALMQALLAACPRTTILCISHRSGVLPFMDRVVRLEGGRLCPEGEKT</sequence>
<evidence type="ECO:0000259" key="9">
    <source>
        <dbReference type="PROSITE" id="PS50929"/>
    </source>
</evidence>
<dbReference type="PANTHER" id="PTHR24221">
    <property type="entry name" value="ATP-BINDING CASSETTE SUB-FAMILY B"/>
    <property type="match status" value="1"/>
</dbReference>
<evidence type="ECO:0000256" key="2">
    <source>
        <dbReference type="ARBA" id="ARBA00022692"/>
    </source>
</evidence>
<evidence type="ECO:0000259" key="8">
    <source>
        <dbReference type="PROSITE" id="PS50893"/>
    </source>
</evidence>
<dbReference type="Gene3D" id="3.40.50.300">
    <property type="entry name" value="P-loop containing nucleotide triphosphate hydrolases"/>
    <property type="match status" value="1"/>
</dbReference>
<keyword evidence="4" id="KW-0067">ATP-binding</keyword>
<feature type="transmembrane region" description="Helical" evidence="7">
    <location>
        <begin position="272"/>
        <end position="295"/>
    </location>
</feature>
<keyword evidence="3" id="KW-0547">Nucleotide-binding</keyword>
<feature type="transmembrane region" description="Helical" evidence="7">
    <location>
        <begin position="121"/>
        <end position="146"/>
    </location>
</feature>
<proteinExistence type="predicted"/>
<feature type="transmembrane region" description="Helical" evidence="7">
    <location>
        <begin position="152"/>
        <end position="172"/>
    </location>
</feature>
<dbReference type="SUPFAM" id="SSF90123">
    <property type="entry name" value="ABC transporter transmembrane region"/>
    <property type="match status" value="1"/>
</dbReference>
<dbReference type="PROSITE" id="PS50929">
    <property type="entry name" value="ABC_TM1F"/>
    <property type="match status" value="1"/>
</dbReference>
<evidence type="ECO:0000313" key="10">
    <source>
        <dbReference type="EMBL" id="MBO1328345.1"/>
    </source>
</evidence>
<keyword evidence="6 7" id="KW-0472">Membrane</keyword>
<dbReference type="SMART" id="SM00382">
    <property type="entry name" value="AAA"/>
    <property type="match status" value="1"/>
</dbReference>
<evidence type="ECO:0000256" key="6">
    <source>
        <dbReference type="ARBA" id="ARBA00023136"/>
    </source>
</evidence>
<dbReference type="InterPro" id="IPR039421">
    <property type="entry name" value="Type_1_exporter"/>
</dbReference>
<dbReference type="EMBL" id="JAFVMG010000006">
    <property type="protein sequence ID" value="MBO1328345.1"/>
    <property type="molecule type" value="Genomic_DNA"/>
</dbReference>
<dbReference type="Gene3D" id="1.20.1560.10">
    <property type="entry name" value="ABC transporter type 1, transmembrane domain"/>
    <property type="match status" value="1"/>
</dbReference>
<keyword evidence="5 7" id="KW-1133">Transmembrane helix</keyword>
<dbReference type="NCBIfam" id="TIGR02868">
    <property type="entry name" value="CydC"/>
    <property type="match status" value="1"/>
</dbReference>
<dbReference type="Proteomes" id="UP000664399">
    <property type="component" value="Unassembled WGS sequence"/>
</dbReference>
<gene>
    <name evidence="10" type="primary">cydC</name>
    <name evidence="10" type="ORF">J2D75_07625</name>
</gene>
<dbReference type="InterPro" id="IPR017871">
    <property type="entry name" value="ABC_transporter-like_CS"/>
</dbReference>
<keyword evidence="2 7" id="KW-0812">Transmembrane</keyword>
<accession>A0ABS3LLV1</accession>
<dbReference type="PANTHER" id="PTHR24221:SF654">
    <property type="entry name" value="ATP-BINDING CASSETTE SUB-FAMILY B MEMBER 6"/>
    <property type="match status" value="1"/>
</dbReference>
<dbReference type="SUPFAM" id="SSF52540">
    <property type="entry name" value="P-loop containing nucleoside triphosphate hydrolases"/>
    <property type="match status" value="1"/>
</dbReference>
<keyword evidence="11" id="KW-1185">Reference proteome</keyword>
<evidence type="ECO:0000256" key="7">
    <source>
        <dbReference type="SAM" id="Phobius"/>
    </source>
</evidence>
<evidence type="ECO:0000256" key="5">
    <source>
        <dbReference type="ARBA" id="ARBA00022989"/>
    </source>
</evidence>
<organism evidence="10 11">
    <name type="scientific">Acetobacter suratthaniensis</name>
    <dbReference type="NCBI Taxonomy" id="1502841"/>
    <lineage>
        <taxon>Bacteria</taxon>
        <taxon>Pseudomonadati</taxon>
        <taxon>Pseudomonadota</taxon>
        <taxon>Alphaproteobacteria</taxon>
        <taxon>Acetobacterales</taxon>
        <taxon>Acetobacteraceae</taxon>
        <taxon>Acetobacter</taxon>
    </lineage>
</organism>
<comment type="subcellular location">
    <subcellularLocation>
        <location evidence="1">Cell membrane</location>
        <topology evidence="1">Multi-pass membrane protein</topology>
    </subcellularLocation>
</comment>
<feature type="domain" description="ABC transporter" evidence="8">
    <location>
        <begin position="327"/>
        <end position="547"/>
    </location>
</feature>
<feature type="transmembrane region" description="Helical" evidence="7">
    <location>
        <begin position="236"/>
        <end position="260"/>
    </location>
</feature>
<dbReference type="InterPro" id="IPR014223">
    <property type="entry name" value="ABC_CydC/D"/>
</dbReference>
<dbReference type="InterPro" id="IPR027417">
    <property type="entry name" value="P-loop_NTPase"/>
</dbReference>
<name>A0ABS3LLV1_9PROT</name>
<evidence type="ECO:0000256" key="4">
    <source>
        <dbReference type="ARBA" id="ARBA00022840"/>
    </source>
</evidence>
<feature type="domain" description="ABC transmembrane type-1" evidence="9">
    <location>
        <begin position="7"/>
        <end position="281"/>
    </location>
</feature>
<evidence type="ECO:0000256" key="3">
    <source>
        <dbReference type="ARBA" id="ARBA00022741"/>
    </source>
</evidence>
<feature type="transmembrane region" description="Helical" evidence="7">
    <location>
        <begin position="28"/>
        <end position="51"/>
    </location>
</feature>
<dbReference type="InterPro" id="IPR036640">
    <property type="entry name" value="ABC1_TM_sf"/>
</dbReference>
<dbReference type="PROSITE" id="PS00211">
    <property type="entry name" value="ABC_TRANSPORTER_1"/>
    <property type="match status" value="1"/>
</dbReference>
<dbReference type="InterPro" id="IPR003593">
    <property type="entry name" value="AAA+_ATPase"/>
</dbReference>
<protein>
    <submittedName>
        <fullName evidence="10">Thiol reductant ABC exporter subunit CydC</fullName>
    </submittedName>
</protein>
<evidence type="ECO:0000256" key="1">
    <source>
        <dbReference type="ARBA" id="ARBA00004651"/>
    </source>
</evidence>
<dbReference type="CDD" id="cd03228">
    <property type="entry name" value="ABCC_MRP_Like"/>
    <property type="match status" value="1"/>
</dbReference>
<reference evidence="10 11" key="1">
    <citation type="submission" date="2021-03" db="EMBL/GenBank/DDBJ databases">
        <title>The complete genome sequence of Acetobacter suratthaniensis TBRC 1719.</title>
        <authorList>
            <person name="Charoenyingcharoen P."/>
            <person name="Yukphan P."/>
        </authorList>
    </citation>
    <scope>NUCLEOTIDE SEQUENCE [LARGE SCALE GENOMIC DNA]</scope>
    <source>
        <strain evidence="10 11">TBRC 1719</strain>
    </source>
</reference>
<evidence type="ECO:0000313" key="11">
    <source>
        <dbReference type="Proteomes" id="UP000664399"/>
    </source>
</evidence>
<dbReference type="InterPro" id="IPR003439">
    <property type="entry name" value="ABC_transporter-like_ATP-bd"/>
</dbReference>